<evidence type="ECO:0000313" key="1">
    <source>
        <dbReference type="EMBL" id="KAF8365026.1"/>
    </source>
</evidence>
<dbReference type="OrthoDB" id="1751573at2759"/>
<reference evidence="1 2" key="1">
    <citation type="submission" date="2020-04" db="EMBL/GenBank/DDBJ databases">
        <title>Plant Genome Project.</title>
        <authorList>
            <person name="Zhang R.-G."/>
        </authorList>
    </citation>
    <scope>NUCLEOTIDE SEQUENCE [LARGE SCALE GENOMIC DNA]</scope>
    <source>
        <strain evidence="1">YNK0</strain>
        <tissue evidence="1">Leaf</tissue>
    </source>
</reference>
<accession>A0A835CX30</accession>
<dbReference type="PANTHER" id="PTHR13318">
    <property type="entry name" value="PARTNER OF PAIRED, ISOFORM B-RELATED"/>
    <property type="match status" value="1"/>
</dbReference>
<dbReference type="Proteomes" id="UP000655225">
    <property type="component" value="Unassembled WGS sequence"/>
</dbReference>
<dbReference type="InterPro" id="IPR032675">
    <property type="entry name" value="LRR_dom_sf"/>
</dbReference>
<dbReference type="OMA" id="CASARKK"/>
<dbReference type="PANTHER" id="PTHR13318:SF105">
    <property type="entry name" value="F-BOX_LRR-REPEAT PROTEIN 3"/>
    <property type="match status" value="1"/>
</dbReference>
<organism evidence="1 2">
    <name type="scientific">Tetracentron sinense</name>
    <name type="common">Spur-leaf</name>
    <dbReference type="NCBI Taxonomy" id="13715"/>
    <lineage>
        <taxon>Eukaryota</taxon>
        <taxon>Viridiplantae</taxon>
        <taxon>Streptophyta</taxon>
        <taxon>Embryophyta</taxon>
        <taxon>Tracheophyta</taxon>
        <taxon>Spermatophyta</taxon>
        <taxon>Magnoliopsida</taxon>
        <taxon>Trochodendrales</taxon>
        <taxon>Trochodendraceae</taxon>
        <taxon>Tetracentron</taxon>
    </lineage>
</organism>
<proteinExistence type="predicted"/>
<dbReference type="EMBL" id="JABCRI010001071">
    <property type="protein sequence ID" value="KAF8365026.1"/>
    <property type="molecule type" value="Genomic_DNA"/>
</dbReference>
<dbReference type="GO" id="GO:0019005">
    <property type="term" value="C:SCF ubiquitin ligase complex"/>
    <property type="evidence" value="ECO:0007669"/>
    <property type="project" value="TreeGrafter"/>
</dbReference>
<dbReference type="AlphaFoldDB" id="A0A835CX30"/>
<dbReference type="GO" id="GO:0031146">
    <property type="term" value="P:SCF-dependent proteasomal ubiquitin-dependent protein catabolic process"/>
    <property type="evidence" value="ECO:0007669"/>
    <property type="project" value="TreeGrafter"/>
</dbReference>
<dbReference type="SUPFAM" id="SSF52047">
    <property type="entry name" value="RNI-like"/>
    <property type="match status" value="1"/>
</dbReference>
<name>A0A835CX30_TETSI</name>
<sequence length="270" mass="30627">MPLVSSIYVNLSDVRAYTAELIKCMVLTISDPTILSHDTGSALLCKFHHLKRIDLLELHGDLDRLVREITRTGLNLEALNLSNQRRVHVEGLKDMGAKMKSLRILICSRLSFLQNSDLIVIADSFPLLEEVDFSYPEQDYGSLSELDSINGFTNSGPFRVTDAGIAVLSLKLRGLIKVNLSENHFISDRSLLALSSNCVFLRGIIVHDCSFISQNGIGSAIRQNPNLVSLEFSTWNQNFFFRVFFFYHYPKFPLLCKSFRHSRFLPNGYF</sequence>
<evidence type="ECO:0000313" key="2">
    <source>
        <dbReference type="Proteomes" id="UP000655225"/>
    </source>
</evidence>
<comment type="caution">
    <text evidence="1">The sequence shown here is derived from an EMBL/GenBank/DDBJ whole genome shotgun (WGS) entry which is preliminary data.</text>
</comment>
<keyword evidence="2" id="KW-1185">Reference proteome</keyword>
<protein>
    <submittedName>
        <fullName evidence="1">Uncharacterized protein</fullName>
    </submittedName>
</protein>
<dbReference type="Gene3D" id="3.80.10.10">
    <property type="entry name" value="Ribonuclease Inhibitor"/>
    <property type="match status" value="1"/>
</dbReference>
<gene>
    <name evidence="1" type="ORF">HHK36_032973</name>
</gene>